<dbReference type="Proteomes" id="UP000824166">
    <property type="component" value="Unassembled WGS sequence"/>
</dbReference>
<reference evidence="1 2" key="1">
    <citation type="submission" date="2021-06" db="EMBL/GenBank/DDBJ databases">
        <authorList>
            <person name="Jeong J.W."/>
        </authorList>
    </citation>
    <scope>NUCLEOTIDE SEQUENCE [LARGE SCALE GENOMIC DNA]</scope>
    <source>
        <strain evidence="1 2">MMS21-TAE1-1</strain>
    </source>
</reference>
<comment type="caution">
    <text evidence="1">The sequence shown here is derived from an EMBL/GenBank/DDBJ whole genome shotgun (WGS) entry which is preliminary data.</text>
</comment>
<gene>
    <name evidence="1" type="ORF">KSW38_05745</name>
</gene>
<dbReference type="EMBL" id="JAHOPC010000002">
    <property type="protein sequence ID" value="MBU8865791.1"/>
    <property type="molecule type" value="Genomic_DNA"/>
</dbReference>
<keyword evidence="2" id="KW-1185">Reference proteome</keyword>
<evidence type="ECO:0000313" key="2">
    <source>
        <dbReference type="Proteomes" id="UP000824166"/>
    </source>
</evidence>
<sequence length="147" mass="16568">MTLPSMEPSRIDGARHVSEDLSKEQCWELLRSHTTGRVGFVHHGRVMILPVNHVIHENNIYFRTAAEGLIGEPFARMQISFQVDDFRADRSEGWSVLASGPSSHVVEPELLTQLWGKAMHEPWAGGGRDLFVRIQAVELTGRHVYLA</sequence>
<accession>A0ABS6I4Y9</accession>
<dbReference type="Pfam" id="PF12900">
    <property type="entry name" value="Pyridox_ox_2"/>
    <property type="match status" value="1"/>
</dbReference>
<protein>
    <submittedName>
        <fullName evidence="1">Pyridoxamine 5'-phosphate oxidase family protein</fullName>
    </submittedName>
</protein>
<dbReference type="RefSeq" id="WP_216923624.1">
    <property type="nucleotide sequence ID" value="NZ_JAHOPC010000002.1"/>
</dbReference>
<organism evidence="1 2">
    <name type="scientific">Paenarthrobacter aromaticivorans</name>
    <dbReference type="NCBI Taxonomy" id="2849150"/>
    <lineage>
        <taxon>Bacteria</taxon>
        <taxon>Bacillati</taxon>
        <taxon>Actinomycetota</taxon>
        <taxon>Actinomycetes</taxon>
        <taxon>Micrococcales</taxon>
        <taxon>Micrococcaceae</taxon>
        <taxon>Paenarthrobacter</taxon>
    </lineage>
</organism>
<dbReference type="InterPro" id="IPR024747">
    <property type="entry name" value="Pyridox_Oxase-rel"/>
</dbReference>
<evidence type="ECO:0000313" key="1">
    <source>
        <dbReference type="EMBL" id="MBU8865791.1"/>
    </source>
</evidence>
<proteinExistence type="predicted"/>
<name>A0ABS6I4Y9_9MICC</name>